<dbReference type="Proteomes" id="UP000441523">
    <property type="component" value="Unassembled WGS sequence"/>
</dbReference>
<dbReference type="InterPro" id="IPR053714">
    <property type="entry name" value="Iso_Racemase_Enz_sf"/>
</dbReference>
<dbReference type="EMBL" id="VZZJ01000006">
    <property type="protein sequence ID" value="KAB1074060.1"/>
    <property type="molecule type" value="Genomic_DNA"/>
</dbReference>
<sequence>MRILLINPNTSESVTDLVTGHVRRIAGGSAAFEPVTARFGARYIASRAALTIAGHAALECLAEHANGHDAVFLACFGDPGLSALQEVSAVPVVGMVEASCRAAAAGDRRFGIVTGGALWQPILGEIVATLGLSEQFAGVRTITQTGGEIARDPEAALTHLAAACCACAVETGAETVILGGAALAGMVERIQPAVPVPVICSVEAGTRAVIAAASRIEPPPPRIIVETAGLSGPLSRMLGGA</sequence>
<keyword evidence="3" id="KW-1185">Reference proteome</keyword>
<protein>
    <submittedName>
        <fullName evidence="2">Asp/Glu racemase</fullName>
    </submittedName>
</protein>
<dbReference type="PANTHER" id="PTHR28047:SF5">
    <property type="entry name" value="PROTEIN DCG1"/>
    <property type="match status" value="1"/>
</dbReference>
<gene>
    <name evidence="2" type="ORF">F6X51_10095</name>
</gene>
<dbReference type="Pfam" id="PF01177">
    <property type="entry name" value="Asp_Glu_race"/>
    <property type="match status" value="1"/>
</dbReference>
<accession>A0A6N6MS79</accession>
<name>A0A6N6MS79_9HYPH</name>
<reference evidence="2 3" key="1">
    <citation type="submission" date="2019-09" db="EMBL/GenBank/DDBJ databases">
        <title>YIM 132548 draft genome.</title>
        <authorList>
            <person name="Jiang L."/>
        </authorList>
    </citation>
    <scope>NUCLEOTIDE SEQUENCE [LARGE SCALE GENOMIC DNA]</scope>
    <source>
        <strain evidence="2 3">YIM 132548</strain>
    </source>
</reference>
<dbReference type="InterPro" id="IPR052186">
    <property type="entry name" value="Hydantoin_racemase-like"/>
</dbReference>
<organism evidence="2 3">
    <name type="scientific">Methylobacterium planeticum</name>
    <dbReference type="NCBI Taxonomy" id="2615211"/>
    <lineage>
        <taxon>Bacteria</taxon>
        <taxon>Pseudomonadati</taxon>
        <taxon>Pseudomonadota</taxon>
        <taxon>Alphaproteobacteria</taxon>
        <taxon>Hyphomicrobiales</taxon>
        <taxon>Methylobacteriaceae</taxon>
        <taxon>Methylobacterium</taxon>
    </lineage>
</organism>
<dbReference type="AlphaFoldDB" id="A0A6N6MS79"/>
<dbReference type="Gene3D" id="3.40.50.12500">
    <property type="match status" value="1"/>
</dbReference>
<proteinExistence type="inferred from homology"/>
<dbReference type="RefSeq" id="WP_150963154.1">
    <property type="nucleotide sequence ID" value="NZ_VZZJ01000006.1"/>
</dbReference>
<comment type="similarity">
    <text evidence="1">Belongs to the HyuE racemase family.</text>
</comment>
<evidence type="ECO:0000313" key="3">
    <source>
        <dbReference type="Proteomes" id="UP000441523"/>
    </source>
</evidence>
<dbReference type="InterPro" id="IPR015942">
    <property type="entry name" value="Asp/Glu/hydantoin_racemase"/>
</dbReference>
<comment type="caution">
    <text evidence="2">The sequence shown here is derived from an EMBL/GenBank/DDBJ whole genome shotgun (WGS) entry which is preliminary data.</text>
</comment>
<dbReference type="PANTHER" id="PTHR28047">
    <property type="entry name" value="PROTEIN DCG1"/>
    <property type="match status" value="1"/>
</dbReference>
<evidence type="ECO:0000313" key="2">
    <source>
        <dbReference type="EMBL" id="KAB1074060.1"/>
    </source>
</evidence>
<evidence type="ECO:0000256" key="1">
    <source>
        <dbReference type="ARBA" id="ARBA00038414"/>
    </source>
</evidence>
<dbReference type="GO" id="GO:0047661">
    <property type="term" value="F:amino-acid racemase activity"/>
    <property type="evidence" value="ECO:0007669"/>
    <property type="project" value="InterPro"/>
</dbReference>